<proteinExistence type="predicted"/>
<gene>
    <name evidence="2" type="primary">rspA</name>
    <name evidence="2" type="ORF">PS710_01132</name>
</gene>
<dbReference type="PANTHER" id="PTHR48080">
    <property type="entry name" value="D-GALACTONATE DEHYDRATASE-RELATED"/>
    <property type="match status" value="1"/>
</dbReference>
<evidence type="ECO:0000313" key="3">
    <source>
        <dbReference type="Proteomes" id="UP000381093"/>
    </source>
</evidence>
<dbReference type="RefSeq" id="WP_150763579.1">
    <property type="nucleotide sequence ID" value="NZ_CABVHW010000002.1"/>
</dbReference>
<dbReference type="InterPro" id="IPR013341">
    <property type="entry name" value="Mandelate_racemase_N_dom"/>
</dbReference>
<accession>A0A5E7JYM2</accession>
<sequence>MRIEHVETIACDAGWRNYHYLKIVTDNGIVGWAEYDEAFGPSGLTAVIEKIAPRLIGKPVNGHEAVIGPIAATLRPAPHGLSAEALGAIENALLDIKGKALGVPCHEILGGKHRDTIPVYWSHCATWRINHPKFYSPVITDLEGVKRAGQDARELGVPAVKTNLFLNDEAGMRQWMPGFAAPYDPSLNVDKKLVRSVRAHLDALKEGAGPDTELMVDLNFNFKTEGFVKIIQELRDYDFLWIELDSYNPQALAYIRERSHSPIAACETLFGVRQYLPYLQSQSVDVAIIDAVWNGVWQSMKIANVADAFDVNVAPHNFYSHQATMMNIHFAAAVPNLRIMEHDIDRLAWDKDLFTYVPEIKNGSIVVPDTPGWGCDPIEEKMKNHPPRVFKGYLGL</sequence>
<dbReference type="InterPro" id="IPR013342">
    <property type="entry name" value="Mandelate_racemase_C"/>
</dbReference>
<dbReference type="PANTHER" id="PTHR48080:SF2">
    <property type="entry name" value="D-GALACTONATE DEHYDRATASE"/>
    <property type="match status" value="1"/>
</dbReference>
<dbReference type="GO" id="GO:0016829">
    <property type="term" value="F:lyase activity"/>
    <property type="evidence" value="ECO:0007669"/>
    <property type="project" value="UniProtKB-KW"/>
</dbReference>
<evidence type="ECO:0000313" key="2">
    <source>
        <dbReference type="EMBL" id="VVN81184.1"/>
    </source>
</evidence>
<dbReference type="AlphaFoldDB" id="A0A5E7JYM2"/>
<dbReference type="InterPro" id="IPR036849">
    <property type="entry name" value="Enolase-like_C_sf"/>
</dbReference>
<dbReference type="SFLD" id="SFLDG00179">
    <property type="entry name" value="mandelate_racemase"/>
    <property type="match status" value="1"/>
</dbReference>
<dbReference type="CDD" id="cd03316">
    <property type="entry name" value="MR_like"/>
    <property type="match status" value="1"/>
</dbReference>
<protein>
    <submittedName>
        <fullName evidence="2">D-galactonate dehydratase family member RspA</fullName>
        <ecNumber evidence="2">4.2.1.-</ecNumber>
    </submittedName>
</protein>
<dbReference type="Gene3D" id="3.20.20.120">
    <property type="entry name" value="Enolase-like C-terminal domain"/>
    <property type="match status" value="1"/>
</dbReference>
<dbReference type="Pfam" id="PF13378">
    <property type="entry name" value="MR_MLE_C"/>
    <property type="match status" value="1"/>
</dbReference>
<evidence type="ECO:0000256" key="1">
    <source>
        <dbReference type="ARBA" id="ARBA00023239"/>
    </source>
</evidence>
<dbReference type="InterPro" id="IPR029017">
    <property type="entry name" value="Enolase-like_N"/>
</dbReference>
<dbReference type="SMART" id="SM00922">
    <property type="entry name" value="MR_MLE"/>
    <property type="match status" value="1"/>
</dbReference>
<reference evidence="2 3" key="1">
    <citation type="submission" date="2019-09" db="EMBL/GenBank/DDBJ databases">
        <authorList>
            <person name="Chandra G."/>
            <person name="Truman W A."/>
        </authorList>
    </citation>
    <scope>NUCLEOTIDE SEQUENCE [LARGE SCALE GENOMIC DNA]</scope>
    <source>
        <strain evidence="2">PS710</strain>
    </source>
</reference>
<dbReference type="Gene3D" id="3.30.390.10">
    <property type="entry name" value="Enolase-like, N-terminal domain"/>
    <property type="match status" value="1"/>
</dbReference>
<dbReference type="Proteomes" id="UP000381093">
    <property type="component" value="Unassembled WGS sequence"/>
</dbReference>
<dbReference type="InterPro" id="IPR029065">
    <property type="entry name" value="Enolase_C-like"/>
</dbReference>
<dbReference type="Pfam" id="PF02746">
    <property type="entry name" value="MR_MLE_N"/>
    <property type="match status" value="1"/>
</dbReference>
<dbReference type="EC" id="4.2.1.-" evidence="2"/>
<dbReference type="EMBL" id="CABVHW010000002">
    <property type="protein sequence ID" value="VVN81184.1"/>
    <property type="molecule type" value="Genomic_DNA"/>
</dbReference>
<dbReference type="InterPro" id="IPR034593">
    <property type="entry name" value="DgoD-like"/>
</dbReference>
<organism evidence="2 3">
    <name type="scientific">Pseudomonas fluorescens</name>
    <dbReference type="NCBI Taxonomy" id="294"/>
    <lineage>
        <taxon>Bacteria</taxon>
        <taxon>Pseudomonadati</taxon>
        <taxon>Pseudomonadota</taxon>
        <taxon>Gammaproteobacteria</taxon>
        <taxon>Pseudomonadales</taxon>
        <taxon>Pseudomonadaceae</taxon>
        <taxon>Pseudomonas</taxon>
    </lineage>
</organism>
<dbReference type="SUPFAM" id="SSF51604">
    <property type="entry name" value="Enolase C-terminal domain-like"/>
    <property type="match status" value="1"/>
</dbReference>
<keyword evidence="1 2" id="KW-0456">Lyase</keyword>
<dbReference type="SFLD" id="SFLDS00001">
    <property type="entry name" value="Enolase"/>
    <property type="match status" value="1"/>
</dbReference>
<name>A0A5E7JYM2_PSEFL</name>
<dbReference type="SUPFAM" id="SSF54826">
    <property type="entry name" value="Enolase N-terminal domain-like"/>
    <property type="match status" value="1"/>
</dbReference>